<evidence type="ECO:0000256" key="9">
    <source>
        <dbReference type="ARBA" id="ARBA00040345"/>
    </source>
</evidence>
<keyword evidence="4 11" id="KW-0808">Transferase</keyword>
<dbReference type="Proteomes" id="UP000580474">
    <property type="component" value="Unassembled WGS sequence"/>
</dbReference>
<comment type="caution">
    <text evidence="11">The sequence shown here is derived from an EMBL/GenBank/DDBJ whole genome shotgun (WGS) entry which is preliminary data.</text>
</comment>
<comment type="similarity">
    <text evidence="8">Belongs to the glycosyltransferase 2 family. CrtQ subfamily.</text>
</comment>
<dbReference type="PANTHER" id="PTHR43646">
    <property type="entry name" value="GLYCOSYLTRANSFERASE"/>
    <property type="match status" value="1"/>
</dbReference>
<dbReference type="GO" id="GO:0005886">
    <property type="term" value="C:plasma membrane"/>
    <property type="evidence" value="ECO:0007669"/>
    <property type="project" value="UniProtKB-SubCell"/>
</dbReference>
<comment type="subcellular location">
    <subcellularLocation>
        <location evidence="1">Cell membrane</location>
    </subcellularLocation>
</comment>
<dbReference type="PANTHER" id="PTHR43646:SF2">
    <property type="entry name" value="GLYCOSYLTRANSFERASE 2-LIKE DOMAIN-CONTAINING PROTEIN"/>
    <property type="match status" value="1"/>
</dbReference>
<dbReference type="GO" id="GO:0016757">
    <property type="term" value="F:glycosyltransferase activity"/>
    <property type="evidence" value="ECO:0007669"/>
    <property type="project" value="UniProtKB-KW"/>
</dbReference>
<evidence type="ECO:0000256" key="6">
    <source>
        <dbReference type="ARBA" id="ARBA00037281"/>
    </source>
</evidence>
<name>A0A840N8R7_9PSEU</name>
<proteinExistence type="inferred from homology"/>
<comment type="function">
    <text evidence="6">Catalyzes the glycosylation of 4,4'-diaponeurosporenoate, i.e. the esterification of glucose at the C1'' position with the carboxyl group of 4,4'-diaponeurosporenic acid, to form glycosyl-4,4'-diaponeurosporenoate. This is a step in the biosynthesis of staphyloxanthin, an orange pigment present in most staphylococci strains.</text>
</comment>
<reference evidence="11 12" key="1">
    <citation type="submission" date="2020-08" db="EMBL/GenBank/DDBJ databases">
        <title>Sequencing the genomes of 1000 actinobacteria strains.</title>
        <authorList>
            <person name="Klenk H.-P."/>
        </authorList>
    </citation>
    <scope>NUCLEOTIDE SEQUENCE [LARGE SCALE GENOMIC DNA]</scope>
    <source>
        <strain evidence="11 12">DSM 45582</strain>
    </source>
</reference>
<dbReference type="Gene3D" id="3.90.550.10">
    <property type="entry name" value="Spore Coat Polysaccharide Biosynthesis Protein SpsA, Chain A"/>
    <property type="match status" value="1"/>
</dbReference>
<evidence type="ECO:0000313" key="11">
    <source>
        <dbReference type="EMBL" id="MBB5068360.1"/>
    </source>
</evidence>
<evidence type="ECO:0000256" key="7">
    <source>
        <dbReference type="ARBA" id="ARBA00037904"/>
    </source>
</evidence>
<feature type="domain" description="Glycosyltransferase 2-like" evidence="10">
    <location>
        <begin position="10"/>
        <end position="182"/>
    </location>
</feature>
<evidence type="ECO:0000259" key="10">
    <source>
        <dbReference type="Pfam" id="PF00535"/>
    </source>
</evidence>
<comment type="pathway">
    <text evidence="7">Carotenoid biosynthesis; staphyloxanthin biosynthesis; staphyloxanthin from farnesyl diphosphate: step 4/5.</text>
</comment>
<evidence type="ECO:0000313" key="12">
    <source>
        <dbReference type="Proteomes" id="UP000580474"/>
    </source>
</evidence>
<keyword evidence="12" id="KW-1185">Reference proteome</keyword>
<keyword evidence="5" id="KW-0472">Membrane</keyword>
<organism evidence="11 12">
    <name type="scientific">Saccharopolyspora gloriosae</name>
    <dbReference type="NCBI Taxonomy" id="455344"/>
    <lineage>
        <taxon>Bacteria</taxon>
        <taxon>Bacillati</taxon>
        <taxon>Actinomycetota</taxon>
        <taxon>Actinomycetes</taxon>
        <taxon>Pseudonocardiales</taxon>
        <taxon>Pseudonocardiaceae</taxon>
        <taxon>Saccharopolyspora</taxon>
    </lineage>
</organism>
<dbReference type="AlphaFoldDB" id="A0A840N8R7"/>
<accession>A0A840N8R7</accession>
<gene>
    <name evidence="11" type="ORF">BJ969_001448</name>
</gene>
<evidence type="ECO:0000256" key="1">
    <source>
        <dbReference type="ARBA" id="ARBA00004236"/>
    </source>
</evidence>
<dbReference type="Pfam" id="PF00535">
    <property type="entry name" value="Glycos_transf_2"/>
    <property type="match status" value="1"/>
</dbReference>
<dbReference type="InterPro" id="IPR029044">
    <property type="entry name" value="Nucleotide-diphossugar_trans"/>
</dbReference>
<sequence>MSGEVDAVAVVVPAHDEAATVEACVRSVIAAARRSRLRLPVSVCVVADRCTDGTERLARDAGDGFDRFATVPRARPRPLGDVRNLGVRCARALLPRVRAERLWLLHTDADGTVPVTWIDDHLRHAFDGADAVAGRADVQDYSAITVRAQHRYQEHVRRGEDRFTHSHVYGANLGVRADVFRAVGGFPEVFTGEDHGLWLKLAEAGAAVRQPNDVRVRTSGRTRGRAPGGLAALLRTLTCEGTISSPR</sequence>
<dbReference type="InterPro" id="IPR001173">
    <property type="entry name" value="Glyco_trans_2-like"/>
</dbReference>
<keyword evidence="2" id="KW-1003">Cell membrane</keyword>
<evidence type="ECO:0000256" key="4">
    <source>
        <dbReference type="ARBA" id="ARBA00022679"/>
    </source>
</evidence>
<keyword evidence="3" id="KW-0328">Glycosyltransferase</keyword>
<protein>
    <recommendedName>
        <fullName evidence="9">4,4'-diaponeurosporenoate glycosyltransferase</fullName>
    </recommendedName>
</protein>
<evidence type="ECO:0000256" key="3">
    <source>
        <dbReference type="ARBA" id="ARBA00022676"/>
    </source>
</evidence>
<dbReference type="EMBL" id="JACHIV010000001">
    <property type="protein sequence ID" value="MBB5068360.1"/>
    <property type="molecule type" value="Genomic_DNA"/>
</dbReference>
<evidence type="ECO:0000256" key="8">
    <source>
        <dbReference type="ARBA" id="ARBA00038120"/>
    </source>
</evidence>
<dbReference type="RefSeq" id="WP_184478057.1">
    <property type="nucleotide sequence ID" value="NZ_JACHIV010000001.1"/>
</dbReference>
<evidence type="ECO:0000256" key="2">
    <source>
        <dbReference type="ARBA" id="ARBA00022475"/>
    </source>
</evidence>
<dbReference type="SUPFAM" id="SSF53448">
    <property type="entry name" value="Nucleotide-diphospho-sugar transferases"/>
    <property type="match status" value="1"/>
</dbReference>
<evidence type="ECO:0000256" key="5">
    <source>
        <dbReference type="ARBA" id="ARBA00023136"/>
    </source>
</evidence>